<organism evidence="1 2">
    <name type="scientific">Nocardia tenerifensis</name>
    <dbReference type="NCBI Taxonomy" id="228006"/>
    <lineage>
        <taxon>Bacteria</taxon>
        <taxon>Bacillati</taxon>
        <taxon>Actinomycetota</taxon>
        <taxon>Actinomycetes</taxon>
        <taxon>Mycobacteriales</taxon>
        <taxon>Nocardiaceae</taxon>
        <taxon>Nocardia</taxon>
    </lineage>
</organism>
<evidence type="ECO:0000313" key="2">
    <source>
        <dbReference type="Proteomes" id="UP000247569"/>
    </source>
</evidence>
<comment type="caution">
    <text evidence="1">The sequence shown here is derived from an EMBL/GenBank/DDBJ whole genome shotgun (WGS) entry which is preliminary data.</text>
</comment>
<accession>A0A318JT38</accession>
<proteinExistence type="predicted"/>
<sequence length="63" mass="7031">MSLIGSGKRSGPDHSVGLVTRRRRSNGKCYNNFQIFEYWSPVQYLMAIGRLSLLDAGGRQLDG</sequence>
<dbReference type="Proteomes" id="UP000247569">
    <property type="component" value="Unassembled WGS sequence"/>
</dbReference>
<dbReference type="EMBL" id="QJKF01000014">
    <property type="protein sequence ID" value="PXX58354.1"/>
    <property type="molecule type" value="Genomic_DNA"/>
</dbReference>
<keyword evidence="2" id="KW-1185">Reference proteome</keyword>
<name>A0A318JT38_9NOCA</name>
<protein>
    <submittedName>
        <fullName evidence="1">Uncharacterized protein</fullName>
    </submittedName>
</protein>
<reference evidence="1 2" key="1">
    <citation type="submission" date="2018-05" db="EMBL/GenBank/DDBJ databases">
        <title>Genomic Encyclopedia of Type Strains, Phase IV (KMG-IV): sequencing the most valuable type-strain genomes for metagenomic binning, comparative biology and taxonomic classification.</title>
        <authorList>
            <person name="Goeker M."/>
        </authorList>
    </citation>
    <scope>NUCLEOTIDE SEQUENCE [LARGE SCALE GENOMIC DNA]</scope>
    <source>
        <strain evidence="1 2">DSM 44704</strain>
    </source>
</reference>
<evidence type="ECO:0000313" key="1">
    <source>
        <dbReference type="EMBL" id="PXX58354.1"/>
    </source>
</evidence>
<dbReference type="AlphaFoldDB" id="A0A318JT38"/>
<gene>
    <name evidence="1" type="ORF">DFR70_11436</name>
</gene>